<evidence type="ECO:0000313" key="2">
    <source>
        <dbReference type="EMBL" id="EKJ72291.1"/>
    </source>
</evidence>
<feature type="compositionally biased region" description="Polar residues" evidence="1">
    <location>
        <begin position="18"/>
        <end position="39"/>
    </location>
</feature>
<dbReference type="RefSeq" id="XP_009258913.1">
    <property type="nucleotide sequence ID" value="XM_009260638.1"/>
</dbReference>
<dbReference type="eggNOG" id="ENOG502SQUK">
    <property type="taxonomic scope" value="Eukaryota"/>
</dbReference>
<feature type="region of interest" description="Disordered" evidence="1">
    <location>
        <begin position="1"/>
        <end position="85"/>
    </location>
</feature>
<sequence length="187" mass="19580">MNEALTSIFSGAIPAQFMSGNQSKGDGQNGETPSESSSQTKDRIVKEIQSRVEEAKGLQEKSIELHDKADKEEDPEEAENIRHEAREIDKKAAKLMKTAERLEKGWLQGGAMGTGIGAGVASGLGMGVGALLTGVVAIPTAGLGLLIGAGTGLAHGSWVKFTDAFTKDEAESIVNEAEEEAEKIAKG</sequence>
<name>K3UK11_FUSPC</name>
<evidence type="ECO:0000313" key="3">
    <source>
        <dbReference type="Proteomes" id="UP000007978"/>
    </source>
</evidence>
<organism evidence="2 3">
    <name type="scientific">Fusarium pseudograminearum (strain CS3096)</name>
    <name type="common">Wheat and barley crown-rot fungus</name>
    <dbReference type="NCBI Taxonomy" id="1028729"/>
    <lineage>
        <taxon>Eukaryota</taxon>
        <taxon>Fungi</taxon>
        <taxon>Dikarya</taxon>
        <taxon>Ascomycota</taxon>
        <taxon>Pezizomycotina</taxon>
        <taxon>Sordariomycetes</taxon>
        <taxon>Hypocreomycetidae</taxon>
        <taxon>Hypocreales</taxon>
        <taxon>Nectriaceae</taxon>
        <taxon>Fusarium</taxon>
    </lineage>
</organism>
<dbReference type="Proteomes" id="UP000007978">
    <property type="component" value="Chromosome 2"/>
</dbReference>
<dbReference type="GeneID" id="20366138"/>
<accession>K3UK11</accession>
<dbReference type="OrthoDB" id="4158987at2759"/>
<feature type="compositionally biased region" description="Basic and acidic residues" evidence="1">
    <location>
        <begin position="40"/>
        <end position="71"/>
    </location>
</feature>
<keyword evidence="3" id="KW-1185">Reference proteome</keyword>
<dbReference type="AlphaFoldDB" id="K3UK11"/>
<dbReference type="EMBL" id="AFNW01000197">
    <property type="protein sequence ID" value="EKJ72291.1"/>
    <property type="molecule type" value="Genomic_DNA"/>
</dbReference>
<dbReference type="KEGG" id="fpu:FPSE_07520"/>
<comment type="caution">
    <text evidence="2">The sequence shown here is derived from an EMBL/GenBank/DDBJ whole genome shotgun (WGS) entry which is preliminary data.</text>
</comment>
<reference evidence="2 3" key="1">
    <citation type="journal article" date="2012" name="PLoS Pathog.">
        <title>Comparative pathogenomics reveals horizontally acquired novel virulence genes in fungi infecting cereal hosts.</title>
        <authorList>
            <person name="Gardiner D.M."/>
            <person name="McDonald M.C."/>
            <person name="Covarelli L."/>
            <person name="Solomon P.S."/>
            <person name="Rusu A.G."/>
            <person name="Marshall M."/>
            <person name="Kazan K."/>
            <person name="Chakraborty S."/>
            <person name="McDonald B.A."/>
            <person name="Manners J.M."/>
        </authorList>
    </citation>
    <scope>NUCLEOTIDE SEQUENCE [LARGE SCALE GENOMIC DNA]</scope>
    <source>
        <strain evidence="2 3">CS3096</strain>
    </source>
</reference>
<proteinExistence type="predicted"/>
<protein>
    <submittedName>
        <fullName evidence="2">Uncharacterized protein</fullName>
    </submittedName>
</protein>
<dbReference type="HOGENOM" id="CLU_067855_1_0_1"/>
<gene>
    <name evidence="2" type="ORF">FPSE_07520</name>
</gene>
<evidence type="ECO:0000256" key="1">
    <source>
        <dbReference type="SAM" id="MobiDB-lite"/>
    </source>
</evidence>